<feature type="domain" description="Acyl-CoA dehydrogenase/oxidase N-terminal" evidence="2">
    <location>
        <begin position="15"/>
        <end position="120"/>
    </location>
</feature>
<dbReference type="InterPro" id="IPR013786">
    <property type="entry name" value="AcylCoA_DH/ox_N"/>
</dbReference>
<feature type="domain" description="Acyl-CoA dehydrogenase C-terminal" evidence="3">
    <location>
        <begin position="244"/>
        <end position="378"/>
    </location>
</feature>
<dbReference type="SUPFAM" id="SSF47203">
    <property type="entry name" value="Acyl-CoA dehydrogenase C-terminal domain-like"/>
    <property type="match status" value="1"/>
</dbReference>
<dbReference type="InterPro" id="IPR037069">
    <property type="entry name" value="AcylCoA_DH/ox_N_sf"/>
</dbReference>
<dbReference type="Pfam" id="PF02771">
    <property type="entry name" value="Acyl-CoA_dh_N"/>
    <property type="match status" value="1"/>
</dbReference>
<dbReference type="SUPFAM" id="SSF56645">
    <property type="entry name" value="Acyl-CoA dehydrogenase NM domain-like"/>
    <property type="match status" value="1"/>
</dbReference>
<evidence type="ECO:0000259" key="3">
    <source>
        <dbReference type="Pfam" id="PF08028"/>
    </source>
</evidence>
<evidence type="ECO:0000256" key="1">
    <source>
        <dbReference type="ARBA" id="ARBA00023002"/>
    </source>
</evidence>
<accession>A0ABU4C3A6</accession>
<name>A0ABU4C3A6_RHOGO</name>
<protein>
    <submittedName>
        <fullName evidence="4">Acyl-CoA dehydrogenase family protein</fullName>
    </submittedName>
</protein>
<gene>
    <name evidence="4" type="ORF">R3Q16_30590</name>
</gene>
<reference evidence="4 5" key="1">
    <citation type="submission" date="2023-10" db="EMBL/GenBank/DDBJ databases">
        <title>Development of a sustainable strategy for remediation of hydrocarbon-contaminated territories based on the waste exchange concept.</title>
        <authorList>
            <person name="Krivoruchko A."/>
        </authorList>
    </citation>
    <scope>NUCLEOTIDE SEQUENCE [LARGE SCALE GENOMIC DNA]</scope>
    <source>
        <strain evidence="4 5">IEGM 1203</strain>
    </source>
</reference>
<evidence type="ECO:0000259" key="2">
    <source>
        <dbReference type="Pfam" id="PF02771"/>
    </source>
</evidence>
<dbReference type="Gene3D" id="1.20.140.10">
    <property type="entry name" value="Butyryl-CoA Dehydrogenase, subunit A, domain 3"/>
    <property type="match status" value="1"/>
</dbReference>
<dbReference type="Gene3D" id="1.10.540.10">
    <property type="entry name" value="Acyl-CoA dehydrogenase/oxidase, N-terminal domain"/>
    <property type="match status" value="1"/>
</dbReference>
<dbReference type="Pfam" id="PF08028">
    <property type="entry name" value="Acyl-CoA_dh_2"/>
    <property type="match status" value="1"/>
</dbReference>
<organism evidence="4 5">
    <name type="scientific">Rhodococcus globerulus</name>
    <dbReference type="NCBI Taxonomy" id="33008"/>
    <lineage>
        <taxon>Bacteria</taxon>
        <taxon>Bacillati</taxon>
        <taxon>Actinomycetota</taxon>
        <taxon>Actinomycetes</taxon>
        <taxon>Mycobacteriales</taxon>
        <taxon>Nocardiaceae</taxon>
        <taxon>Rhodococcus</taxon>
    </lineage>
</organism>
<keyword evidence="5" id="KW-1185">Reference proteome</keyword>
<dbReference type="EMBL" id="JAWLKB010000028">
    <property type="protein sequence ID" value="MDV6270981.1"/>
    <property type="molecule type" value="Genomic_DNA"/>
</dbReference>
<dbReference type="InterPro" id="IPR013107">
    <property type="entry name" value="Acyl-CoA_DH_C"/>
</dbReference>
<evidence type="ECO:0000313" key="5">
    <source>
        <dbReference type="Proteomes" id="UP001185927"/>
    </source>
</evidence>
<dbReference type="Gene3D" id="2.40.110.10">
    <property type="entry name" value="Butyryl-CoA Dehydrogenase, subunit A, domain 2"/>
    <property type="match status" value="1"/>
</dbReference>
<dbReference type="PANTHER" id="PTHR43884">
    <property type="entry name" value="ACYL-COA DEHYDROGENASE"/>
    <property type="match status" value="1"/>
</dbReference>
<comment type="caution">
    <text evidence="4">The sequence shown here is derived from an EMBL/GenBank/DDBJ whole genome shotgun (WGS) entry which is preliminary data.</text>
</comment>
<sequence length="411" mass="44082">MTGIGRPDVDDVAYEQLRQRFRPVFERIAAGAVERERGRELPFEQVKWLKAARFGAVRLPVADGGGGASVSQLFDLLIELGEADSNLPQILRAHFGFVEERLYEPDSDQRDRWLSAVADGAIIGNATTEIGDGALGTVRTTLDGADGAELWSLNGTKHYSTGSLFADGVFVFARRGERLGFAVVSTAATGVTQSDNWAGFGQQMTGSGTTVLEDVSVDPSDVFWYSDETPSYIIAFYQLVLLASLAGIGRAVARDAAEYVRGRRRVFSNGSGDSAREDPLVQQIIGQLSALSFSVDATVRSAAAGLERINSIHQAGNAPTRADFDAAETSVSLAQGTVGDSVLKAATLLFDVGGSSSVDQDRALDRHWRNARTICVHNPTMYKVRSVGDTVLNDQAPTYAWVVGAPRSDQG</sequence>
<proteinExistence type="predicted"/>
<dbReference type="PANTHER" id="PTHR43884:SF12">
    <property type="entry name" value="ISOVALERYL-COA DEHYDROGENASE, MITOCHONDRIAL-RELATED"/>
    <property type="match status" value="1"/>
</dbReference>
<keyword evidence="1" id="KW-0560">Oxidoreductase</keyword>
<dbReference type="PIRSF" id="PIRSF016578">
    <property type="entry name" value="HsaA"/>
    <property type="match status" value="1"/>
</dbReference>
<evidence type="ECO:0000313" key="4">
    <source>
        <dbReference type="EMBL" id="MDV6270981.1"/>
    </source>
</evidence>
<dbReference type="InterPro" id="IPR046373">
    <property type="entry name" value="Acyl-CoA_Oxase/DH_mid-dom_sf"/>
</dbReference>
<dbReference type="InterPro" id="IPR036250">
    <property type="entry name" value="AcylCo_DH-like_C"/>
</dbReference>
<dbReference type="Proteomes" id="UP001185927">
    <property type="component" value="Unassembled WGS sequence"/>
</dbReference>
<dbReference type="RefSeq" id="WP_317545427.1">
    <property type="nucleotide sequence ID" value="NZ_JAWLKB010000028.1"/>
</dbReference>
<dbReference type="InterPro" id="IPR009100">
    <property type="entry name" value="AcylCoA_DH/oxidase_NM_dom_sf"/>
</dbReference>